<proteinExistence type="predicted"/>
<evidence type="ECO:0000313" key="2">
    <source>
        <dbReference type="Proteomes" id="UP001224477"/>
    </source>
</evidence>
<keyword evidence="2" id="KW-1185">Reference proteome</keyword>
<name>A0ABU1CNT4_9PSED</name>
<protein>
    <submittedName>
        <fullName evidence="1">Uncharacterized protein</fullName>
    </submittedName>
</protein>
<dbReference type="SUPFAM" id="SSF51556">
    <property type="entry name" value="Metallo-dependent hydrolases"/>
    <property type="match status" value="1"/>
</dbReference>
<gene>
    <name evidence="1" type="ORF">RCO22_08270</name>
</gene>
<dbReference type="EMBL" id="JAVGXC010000006">
    <property type="protein sequence ID" value="MDR0188933.1"/>
    <property type="molecule type" value="Genomic_DNA"/>
</dbReference>
<accession>A0ABU1CNT4</accession>
<reference evidence="1 2" key="1">
    <citation type="journal article" date="2023" name="Microbiol. Resour. Announc.">
        <title>Whole-genome sequence of Pseudomonas yamanorum OLsAu1 isolated from the edible ectomycorrhizal mushroom Lactarius sp. section Deliciosi.</title>
        <authorList>
            <person name="Ramirez-Mendoza R."/>
            <person name="Angeles-Argaiz R.E."/>
            <person name="Hernandez-Oaxaca D."/>
            <person name="Aguirre-Beltran L."/>
            <person name="Almaraz-Suarez J."/>
            <person name="Perez-Moreno J."/>
        </authorList>
    </citation>
    <scope>NUCLEOTIDE SEQUENCE [LARGE SCALE GENOMIC DNA]</scope>
    <source>
        <strain evidence="1 2">OLsAu1</strain>
    </source>
</reference>
<evidence type="ECO:0000313" key="1">
    <source>
        <dbReference type="EMBL" id="MDR0188933.1"/>
    </source>
</evidence>
<organism evidence="1 2">
    <name type="scientific">Pseudomonas yamanorum</name>
    <dbReference type="NCBI Taxonomy" id="515393"/>
    <lineage>
        <taxon>Bacteria</taxon>
        <taxon>Pseudomonadati</taxon>
        <taxon>Pseudomonadota</taxon>
        <taxon>Gammaproteobacteria</taxon>
        <taxon>Pseudomonadales</taxon>
        <taxon>Pseudomonadaceae</taxon>
        <taxon>Pseudomonas</taxon>
    </lineage>
</organism>
<dbReference type="Gene3D" id="3.20.20.140">
    <property type="entry name" value="Metal-dependent hydrolases"/>
    <property type="match status" value="1"/>
</dbReference>
<sequence>MSIVTEFFGAGMASELDALHQEGLLVPDNIFNHCTCLQDRGWSVLRDAGVKVNVCPHSDDHYGL</sequence>
<dbReference type="InterPro" id="IPR032466">
    <property type="entry name" value="Metal_Hydrolase"/>
</dbReference>
<comment type="caution">
    <text evidence="1">The sequence shown here is derived from an EMBL/GenBank/DDBJ whole genome shotgun (WGS) entry which is preliminary data.</text>
</comment>
<dbReference type="Proteomes" id="UP001224477">
    <property type="component" value="Unassembled WGS sequence"/>
</dbReference>
<dbReference type="RefSeq" id="WP_309254591.1">
    <property type="nucleotide sequence ID" value="NZ_JAVGXC010000006.1"/>
</dbReference>